<dbReference type="KEGG" id="soy:115880355"/>
<dbReference type="InterPro" id="IPR005334">
    <property type="entry name" value="Tctex-1-like"/>
</dbReference>
<comment type="similarity">
    <text evidence="1">Belongs to the dynein light chain Tctex-type family.</text>
</comment>
<dbReference type="Pfam" id="PF03645">
    <property type="entry name" value="Tctex-1"/>
    <property type="match status" value="1"/>
</dbReference>
<feature type="compositionally biased region" description="Basic and acidic residues" evidence="2">
    <location>
        <begin position="103"/>
        <end position="118"/>
    </location>
</feature>
<dbReference type="PANTHER" id="PTHR21255:SF65">
    <property type="entry name" value="TCTEX1 DOMAIN-CONTAINING PROTEIN 2"/>
    <property type="match status" value="1"/>
</dbReference>
<dbReference type="GO" id="GO:0045505">
    <property type="term" value="F:dynein intermediate chain binding"/>
    <property type="evidence" value="ECO:0007669"/>
    <property type="project" value="TreeGrafter"/>
</dbReference>
<dbReference type="InterPro" id="IPR038586">
    <property type="entry name" value="Tctex-1-like_sf"/>
</dbReference>
<dbReference type="InParanoid" id="A0A6J2XPW4"/>
<reference evidence="4" key="1">
    <citation type="submission" date="2025-08" db="UniProtKB">
        <authorList>
            <consortium name="RefSeq"/>
        </authorList>
    </citation>
    <scope>IDENTIFICATION</scope>
    <source>
        <tissue evidence="4">Gonads</tissue>
    </source>
</reference>
<dbReference type="OrthoDB" id="10248487at2759"/>
<sequence length="294" mass="33286">MEDNEELQKGSKENVPKPEASAEAPGVPDEKSTEIKQNESREVPEAEEPHPPTKETSREVPQMTEIDPEPTAEPEALPAEPVPELPIEERPKAVSLDDPSAPQEERRSSKRMSTEKGQELFIPPGGRDRRSTDIGAVESKYGFAKAAKLFAAPKGKGLGSVLDIKSNVADAYDKKSTRYQNTYRLESENPFNPQKVDKILKDVMEEALNNLQYDPDKCPSQAKWAVTQIRTKVKQLDFDRYKLVCIVTIGEKNSQDVYSTCRFLWDAEKDRYAYYSLENTYVYGIAYCFGLYYE</sequence>
<keyword evidence="3" id="KW-1185">Reference proteome</keyword>
<dbReference type="CDD" id="cd21451">
    <property type="entry name" value="DLC-like_TCTEX1D"/>
    <property type="match status" value="1"/>
</dbReference>
<accession>A0A6J2XPW4</accession>
<feature type="region of interest" description="Disordered" evidence="2">
    <location>
        <begin position="1"/>
        <end position="130"/>
    </location>
</feature>
<protein>
    <submittedName>
        <fullName evidence="4">Tctex1 domain-containing protein 4 isoform X1</fullName>
    </submittedName>
</protein>
<feature type="compositionally biased region" description="Basic and acidic residues" evidence="2">
    <location>
        <begin position="1"/>
        <end position="16"/>
    </location>
</feature>
<dbReference type="RefSeq" id="XP_030753422.1">
    <property type="nucleotide sequence ID" value="XM_030897562.1"/>
</dbReference>
<organism evidence="3 4">
    <name type="scientific">Sitophilus oryzae</name>
    <name type="common">Rice weevil</name>
    <name type="synonym">Curculio oryzae</name>
    <dbReference type="NCBI Taxonomy" id="7048"/>
    <lineage>
        <taxon>Eukaryota</taxon>
        <taxon>Metazoa</taxon>
        <taxon>Ecdysozoa</taxon>
        <taxon>Arthropoda</taxon>
        <taxon>Hexapoda</taxon>
        <taxon>Insecta</taxon>
        <taxon>Pterygota</taxon>
        <taxon>Neoptera</taxon>
        <taxon>Endopterygota</taxon>
        <taxon>Coleoptera</taxon>
        <taxon>Polyphaga</taxon>
        <taxon>Cucujiformia</taxon>
        <taxon>Curculionidae</taxon>
        <taxon>Dryophthorinae</taxon>
        <taxon>Sitophilus</taxon>
    </lineage>
</organism>
<dbReference type="Proteomes" id="UP000504635">
    <property type="component" value="Unplaced"/>
</dbReference>
<dbReference type="GO" id="GO:0005868">
    <property type="term" value="C:cytoplasmic dynein complex"/>
    <property type="evidence" value="ECO:0007669"/>
    <property type="project" value="TreeGrafter"/>
</dbReference>
<evidence type="ECO:0000256" key="2">
    <source>
        <dbReference type="SAM" id="MobiDB-lite"/>
    </source>
</evidence>
<proteinExistence type="inferred from homology"/>
<name>A0A6J2XPW4_SITOR</name>
<dbReference type="Gene3D" id="3.30.1140.40">
    <property type="entry name" value="Tctex-1"/>
    <property type="match status" value="1"/>
</dbReference>
<dbReference type="AlphaFoldDB" id="A0A6J2XPW4"/>
<dbReference type="GeneID" id="115880355"/>
<dbReference type="GO" id="GO:0007018">
    <property type="term" value="P:microtubule-based movement"/>
    <property type="evidence" value="ECO:0007669"/>
    <property type="project" value="TreeGrafter"/>
</dbReference>
<evidence type="ECO:0000313" key="4">
    <source>
        <dbReference type="RefSeq" id="XP_030753422.1"/>
    </source>
</evidence>
<dbReference type="PANTHER" id="PTHR21255">
    <property type="entry name" value="T-COMPLEX-ASSOCIATED-TESTIS-EXPRESSED 1/ DYNEIN LIGHT CHAIN"/>
    <property type="match status" value="1"/>
</dbReference>
<feature type="compositionally biased region" description="Basic and acidic residues" evidence="2">
    <location>
        <begin position="28"/>
        <end position="58"/>
    </location>
</feature>
<dbReference type="GO" id="GO:0005737">
    <property type="term" value="C:cytoplasm"/>
    <property type="evidence" value="ECO:0007669"/>
    <property type="project" value="TreeGrafter"/>
</dbReference>
<evidence type="ECO:0000256" key="1">
    <source>
        <dbReference type="ARBA" id="ARBA00005361"/>
    </source>
</evidence>
<gene>
    <name evidence="4" type="primary">LOC115880355</name>
</gene>
<evidence type="ECO:0000313" key="3">
    <source>
        <dbReference type="Proteomes" id="UP000504635"/>
    </source>
</evidence>